<comment type="catalytic activity">
    <reaction evidence="5">
        <text>glucuronate acceptor + UDP-alpha-D-glucuronate = acceptor beta-D-glucuronoside + UDP + H(+)</text>
        <dbReference type="Rhea" id="RHEA:21032"/>
        <dbReference type="ChEBI" id="CHEBI:15378"/>
        <dbReference type="ChEBI" id="CHEBI:58052"/>
        <dbReference type="ChEBI" id="CHEBI:58223"/>
        <dbReference type="ChEBI" id="CHEBI:132367"/>
        <dbReference type="ChEBI" id="CHEBI:132368"/>
        <dbReference type="EC" id="2.4.1.17"/>
    </reaction>
</comment>
<dbReference type="SUPFAM" id="SSF53756">
    <property type="entry name" value="UDP-Glycosyltransferase/glycogen phosphorylase"/>
    <property type="match status" value="1"/>
</dbReference>
<dbReference type="PANTHER" id="PTHR48043:SF159">
    <property type="entry name" value="EG:EG0003.4 PROTEIN-RELATED"/>
    <property type="match status" value="1"/>
</dbReference>
<dbReference type="EMBL" id="JARPUR010000004">
    <property type="protein sequence ID" value="KAK4877712.1"/>
    <property type="molecule type" value="Genomic_DNA"/>
</dbReference>
<dbReference type="PROSITE" id="PS00375">
    <property type="entry name" value="UDPGT"/>
    <property type="match status" value="1"/>
</dbReference>
<sequence>MSFPCTMLTVLVFLIAVSNGAKILGVFPYPAYSHYQLGDRIFKELSARGHEVTVITPYKENNLTENFKQVLLTNTLAEAEGLRKNLFTDHSNLNALQKLITIDLLGLTFCEKALNDTKVKEFLQIDQKFDAVIVHQFSTEAYKGFCNHFKAPCISIVTMLAPNWVNHQMGNPGSPAYIPETFVDFSSDMNFLERCYNTFVYLTSLFVSYMHTLPKHNELLQKYFPNAPSIYDVYYNSSLVLINSHVSLTTALPLLPNIIEVAGYHVKTPKKLPDQLQLFLDEAKEGVIYFSLGSNLKSKDLPIAKRNAFLKVFAKLKQKVLWKWEHNILSDKSDNVIIKKWWPQQDILAHPNVKLFISHGGLLSVIEAVYHGIPLLGIPVFGDQAKNLNLAEKGGYGLSVPYNRLSEETLTDAINQLLKNPKYAQIAKQRSKIMHDEPMKPLDKAMFWIEYVIRHKGASHLRSPTLKLTWYQYFLLDVFLFLFLILTVLLFFIFKFYVGFVKPNIHLIQKLKNQ</sequence>
<comment type="similarity">
    <text evidence="1 4">Belongs to the UDP-glycosyltransferase family.</text>
</comment>
<comment type="subcellular location">
    <subcellularLocation>
        <location evidence="5">Membrane</location>
        <topology evidence="5">Single-pass membrane protein</topology>
    </subcellularLocation>
</comment>
<keyword evidence="3 4" id="KW-0808">Transferase</keyword>
<feature type="chain" id="PRO_5042662594" description="UDP-glucuronosyltransferase" evidence="5">
    <location>
        <begin position="21"/>
        <end position="514"/>
    </location>
</feature>
<dbReference type="Proteomes" id="UP001353858">
    <property type="component" value="Unassembled WGS sequence"/>
</dbReference>
<evidence type="ECO:0000256" key="5">
    <source>
        <dbReference type="RuleBase" id="RU362059"/>
    </source>
</evidence>
<keyword evidence="2 4" id="KW-0328">Glycosyltransferase</keyword>
<gene>
    <name evidence="6" type="ORF">RN001_010218</name>
</gene>
<evidence type="ECO:0000256" key="2">
    <source>
        <dbReference type="ARBA" id="ARBA00022676"/>
    </source>
</evidence>
<dbReference type="GO" id="GO:0015020">
    <property type="term" value="F:glucuronosyltransferase activity"/>
    <property type="evidence" value="ECO:0007669"/>
    <property type="project" value="UniProtKB-EC"/>
</dbReference>
<keyword evidence="5" id="KW-0472">Membrane</keyword>
<reference evidence="7" key="1">
    <citation type="submission" date="2023-01" db="EMBL/GenBank/DDBJ databases">
        <title>Key to firefly adult light organ development and bioluminescence: homeobox transcription factors regulate luciferase expression and transportation to peroxisome.</title>
        <authorList>
            <person name="Fu X."/>
        </authorList>
    </citation>
    <scope>NUCLEOTIDE SEQUENCE [LARGE SCALE GENOMIC DNA]</scope>
</reference>
<evidence type="ECO:0000256" key="1">
    <source>
        <dbReference type="ARBA" id="ARBA00009995"/>
    </source>
</evidence>
<keyword evidence="7" id="KW-1185">Reference proteome</keyword>
<keyword evidence="5" id="KW-0812">Transmembrane</keyword>
<keyword evidence="5" id="KW-1133">Transmembrane helix</keyword>
<comment type="caution">
    <text evidence="6">The sequence shown here is derived from an EMBL/GenBank/DDBJ whole genome shotgun (WGS) entry which is preliminary data.</text>
</comment>
<dbReference type="GO" id="GO:0016020">
    <property type="term" value="C:membrane"/>
    <property type="evidence" value="ECO:0007669"/>
    <property type="project" value="UniProtKB-SubCell"/>
</dbReference>
<dbReference type="CDD" id="cd03784">
    <property type="entry name" value="GT1_Gtf-like"/>
    <property type="match status" value="1"/>
</dbReference>
<dbReference type="Pfam" id="PF00201">
    <property type="entry name" value="UDPGT"/>
    <property type="match status" value="1"/>
</dbReference>
<name>A0AAN7SEB4_9COLE</name>
<proteinExistence type="inferred from homology"/>
<dbReference type="AlphaFoldDB" id="A0AAN7SEB4"/>
<protein>
    <recommendedName>
        <fullName evidence="5">UDP-glucuronosyltransferase</fullName>
        <ecNumber evidence="5">2.4.1.17</ecNumber>
    </recommendedName>
</protein>
<dbReference type="FunFam" id="3.40.50.2000:FF:000050">
    <property type="entry name" value="UDP-glucuronosyltransferase"/>
    <property type="match status" value="1"/>
</dbReference>
<dbReference type="EC" id="2.4.1.17" evidence="5"/>
<organism evidence="6 7">
    <name type="scientific">Aquatica leii</name>
    <dbReference type="NCBI Taxonomy" id="1421715"/>
    <lineage>
        <taxon>Eukaryota</taxon>
        <taxon>Metazoa</taxon>
        <taxon>Ecdysozoa</taxon>
        <taxon>Arthropoda</taxon>
        <taxon>Hexapoda</taxon>
        <taxon>Insecta</taxon>
        <taxon>Pterygota</taxon>
        <taxon>Neoptera</taxon>
        <taxon>Endopterygota</taxon>
        <taxon>Coleoptera</taxon>
        <taxon>Polyphaga</taxon>
        <taxon>Elateriformia</taxon>
        <taxon>Elateroidea</taxon>
        <taxon>Lampyridae</taxon>
        <taxon>Luciolinae</taxon>
        <taxon>Aquatica</taxon>
    </lineage>
</organism>
<dbReference type="InterPro" id="IPR002213">
    <property type="entry name" value="UDP_glucos_trans"/>
</dbReference>
<dbReference type="InterPro" id="IPR050271">
    <property type="entry name" value="UDP-glycosyltransferase"/>
</dbReference>
<accession>A0AAN7SEB4</accession>
<evidence type="ECO:0000256" key="4">
    <source>
        <dbReference type="RuleBase" id="RU003718"/>
    </source>
</evidence>
<feature type="transmembrane region" description="Helical" evidence="5">
    <location>
        <begin position="470"/>
        <end position="494"/>
    </location>
</feature>
<evidence type="ECO:0000313" key="7">
    <source>
        <dbReference type="Proteomes" id="UP001353858"/>
    </source>
</evidence>
<feature type="signal peptide" evidence="5">
    <location>
        <begin position="1"/>
        <end position="20"/>
    </location>
</feature>
<dbReference type="PANTHER" id="PTHR48043">
    <property type="entry name" value="EG:EG0003.4 PROTEIN-RELATED"/>
    <property type="match status" value="1"/>
</dbReference>
<dbReference type="Gene3D" id="3.40.50.2000">
    <property type="entry name" value="Glycogen Phosphorylase B"/>
    <property type="match status" value="2"/>
</dbReference>
<dbReference type="InterPro" id="IPR035595">
    <property type="entry name" value="UDP_glycos_trans_CS"/>
</dbReference>
<evidence type="ECO:0000313" key="6">
    <source>
        <dbReference type="EMBL" id="KAK4877712.1"/>
    </source>
</evidence>
<evidence type="ECO:0000256" key="3">
    <source>
        <dbReference type="ARBA" id="ARBA00022679"/>
    </source>
</evidence>
<keyword evidence="5" id="KW-0732">Signal</keyword>